<dbReference type="AlphaFoldDB" id="A0A2S9I8D2"/>
<name>A0A2S9I8D2_9GAMM</name>
<keyword evidence="2" id="KW-1185">Reference proteome</keyword>
<evidence type="ECO:0000313" key="2">
    <source>
        <dbReference type="Proteomes" id="UP000239181"/>
    </source>
</evidence>
<proteinExistence type="predicted"/>
<dbReference type="EMBL" id="PDET01000014">
    <property type="protein sequence ID" value="PRD14063.1"/>
    <property type="molecule type" value="Genomic_DNA"/>
</dbReference>
<organism evidence="1 2">
    <name type="scientific">Pantoea coffeiphila</name>
    <dbReference type="NCBI Taxonomy" id="1465635"/>
    <lineage>
        <taxon>Bacteria</taxon>
        <taxon>Pseudomonadati</taxon>
        <taxon>Pseudomonadota</taxon>
        <taxon>Gammaproteobacteria</taxon>
        <taxon>Enterobacterales</taxon>
        <taxon>Erwiniaceae</taxon>
        <taxon>Pantoea</taxon>
    </lineage>
</organism>
<gene>
    <name evidence="1" type="ORF">CQW29_18545</name>
</gene>
<evidence type="ECO:0000313" key="1">
    <source>
        <dbReference type="EMBL" id="PRD14063.1"/>
    </source>
</evidence>
<dbReference type="OrthoDB" id="7593251at2"/>
<protein>
    <submittedName>
        <fullName evidence="1">Uncharacterized protein</fullName>
    </submittedName>
</protein>
<sequence length="76" mass="8657">MHIGEPRFPDTIVCGQCNSADGTVKRKLNLPKSFSFSPSEIRVFIKARPHEKHDIDHERALNLFNLIINSSNFSSF</sequence>
<reference evidence="1 2" key="1">
    <citation type="submission" date="2017-10" db="EMBL/GenBank/DDBJ databases">
        <title>Draft genome of two endophytic bacteria isolated from 'guarana' Paullinia cupana (Mart.) Ducke.</title>
        <authorList>
            <person name="Siqueira K.A."/>
            <person name="Liotti R.G."/>
            <person name="Mendes T.A."/>
            <person name="Soares M.A."/>
        </authorList>
    </citation>
    <scope>NUCLEOTIDE SEQUENCE [LARGE SCALE GENOMIC DNA]</scope>
    <source>
        <strain evidence="1 2">342</strain>
    </source>
</reference>
<dbReference type="Proteomes" id="UP000239181">
    <property type="component" value="Unassembled WGS sequence"/>
</dbReference>
<accession>A0A2S9I8D2</accession>
<comment type="caution">
    <text evidence="1">The sequence shown here is derived from an EMBL/GenBank/DDBJ whole genome shotgun (WGS) entry which is preliminary data.</text>
</comment>